<feature type="region of interest" description="Disordered" evidence="1">
    <location>
        <begin position="1"/>
        <end position="35"/>
    </location>
</feature>
<dbReference type="AlphaFoldDB" id="A0AAX6MWB1"/>
<sequence>MTTTKAIESPKLARNLTMENGSRKKTSNRSESLGHVPYMNNEGWSMPKDFIKPPKFEGRRSHIPKPLVIGRNTELTEAKFSQGITGVNLSLPEPEADSVLGCFSRPRKLAEADRGKLNDLCLAGLYGIEAGVELKERETAGKDEDWTSEAREFLEGLDRMESVPPDIRVDEKTISTSTNDGVVNCVMRKHMGFRDWIEEASFVEASVSAPAGTRYYSVSNASKAHDVT</sequence>
<evidence type="ECO:0000313" key="2">
    <source>
        <dbReference type="EMBL" id="KAK6956806.1"/>
    </source>
</evidence>
<reference evidence="2 3" key="1">
    <citation type="journal article" date="2024" name="Front Chem Biol">
        <title>Unveiling the potential of Daldinia eschscholtzii MFLUCC 19-0629 through bioactivity and bioinformatics studies for enhanced sustainable agriculture production.</title>
        <authorList>
            <person name="Brooks S."/>
            <person name="Weaver J.A."/>
            <person name="Klomchit A."/>
            <person name="Alharthi S.A."/>
            <person name="Onlamun T."/>
            <person name="Nurani R."/>
            <person name="Vong T.K."/>
            <person name="Alberti F."/>
            <person name="Greco C."/>
        </authorList>
    </citation>
    <scope>NUCLEOTIDE SEQUENCE [LARGE SCALE GENOMIC DNA]</scope>
    <source>
        <strain evidence="2">MFLUCC 19-0629</strain>
    </source>
</reference>
<keyword evidence="3" id="KW-1185">Reference proteome</keyword>
<dbReference type="EMBL" id="JBANMG010000002">
    <property type="protein sequence ID" value="KAK6956806.1"/>
    <property type="molecule type" value="Genomic_DNA"/>
</dbReference>
<name>A0AAX6MWB1_9PEZI</name>
<comment type="caution">
    <text evidence="2">The sequence shown here is derived from an EMBL/GenBank/DDBJ whole genome shotgun (WGS) entry which is preliminary data.</text>
</comment>
<evidence type="ECO:0000313" key="3">
    <source>
        <dbReference type="Proteomes" id="UP001369815"/>
    </source>
</evidence>
<evidence type="ECO:0000256" key="1">
    <source>
        <dbReference type="SAM" id="MobiDB-lite"/>
    </source>
</evidence>
<accession>A0AAX6MWB1</accession>
<organism evidence="2 3">
    <name type="scientific">Daldinia eschscholtzii</name>
    <dbReference type="NCBI Taxonomy" id="292717"/>
    <lineage>
        <taxon>Eukaryota</taxon>
        <taxon>Fungi</taxon>
        <taxon>Dikarya</taxon>
        <taxon>Ascomycota</taxon>
        <taxon>Pezizomycotina</taxon>
        <taxon>Sordariomycetes</taxon>
        <taxon>Xylariomycetidae</taxon>
        <taxon>Xylariales</taxon>
        <taxon>Hypoxylaceae</taxon>
        <taxon>Daldinia</taxon>
    </lineage>
</organism>
<dbReference type="Proteomes" id="UP001369815">
    <property type="component" value="Unassembled WGS sequence"/>
</dbReference>
<protein>
    <submittedName>
        <fullName evidence="2">Uncharacterized protein</fullName>
    </submittedName>
</protein>
<proteinExistence type="predicted"/>
<gene>
    <name evidence="2" type="ORF">Daesc_002086</name>
</gene>